<keyword evidence="4" id="KW-1185">Reference proteome</keyword>
<name>A0A3A1UPR4_9BACL</name>
<feature type="compositionally biased region" description="Basic and acidic residues" evidence="1">
    <location>
        <begin position="41"/>
        <end position="54"/>
    </location>
</feature>
<feature type="domain" description="M23ase beta-sheet core" evidence="2">
    <location>
        <begin position="220"/>
        <end position="309"/>
    </location>
</feature>
<dbReference type="OrthoDB" id="2986589at2"/>
<protein>
    <recommendedName>
        <fullName evidence="2">M23ase beta-sheet core domain-containing protein</fullName>
    </recommendedName>
</protein>
<dbReference type="EMBL" id="QXQA01000014">
    <property type="protein sequence ID" value="RIX50547.1"/>
    <property type="molecule type" value="Genomic_DNA"/>
</dbReference>
<reference evidence="3 4" key="1">
    <citation type="submission" date="2018-09" db="EMBL/GenBank/DDBJ databases">
        <title>Paenibacillus aracenensis nov. sp. isolated from a cave in southern Spain.</title>
        <authorList>
            <person name="Jurado V."/>
            <person name="Gutierrez-Patricio S."/>
            <person name="Gonzalez-Pimentel J.L."/>
            <person name="Miller A.Z."/>
            <person name="Laiz L."/>
            <person name="Saiz-Jimenez C."/>
        </authorList>
    </citation>
    <scope>NUCLEOTIDE SEQUENCE [LARGE SCALE GENOMIC DNA]</scope>
    <source>
        <strain evidence="3 4">DSM 22867</strain>
    </source>
</reference>
<evidence type="ECO:0000313" key="3">
    <source>
        <dbReference type="EMBL" id="RIX50547.1"/>
    </source>
</evidence>
<comment type="caution">
    <text evidence="3">The sequence shown here is derived from an EMBL/GenBank/DDBJ whole genome shotgun (WGS) entry which is preliminary data.</text>
</comment>
<sequence>MGLRNDVKQRRQEKIKSLIHQYQESAHEHNAINRGIPSEPVKPEPRAAQTKESKPAPASLSPAPANHPLDPELAWKRNPNPWSGWEDRDREQPPGSRSFVKSQHTDDFQPPDKSWGRFRKELTWKVIVSALMFGAVWAVFEVEHPLTQKGQAFVKEAMTEEINFEAVALWYNNVFAGAPSFIPLFDGGGSAELVDGKPITPVVAPLEDAAVVRTFAELLNGIELAGASEAEVMAAETGRVIQVTERGDSVLIQHANNRITIYGKLESASVAVNDWVEAGQPIGKLPASQDGDQSFLYFAVKQNDRYMDPLDVIPLD</sequence>
<dbReference type="PANTHER" id="PTHR21666">
    <property type="entry name" value="PEPTIDASE-RELATED"/>
    <property type="match status" value="1"/>
</dbReference>
<dbReference type="Gene3D" id="2.70.70.10">
    <property type="entry name" value="Glucose Permease (Domain IIA)"/>
    <property type="match status" value="1"/>
</dbReference>
<dbReference type="Pfam" id="PF01551">
    <property type="entry name" value="Peptidase_M23"/>
    <property type="match status" value="1"/>
</dbReference>
<accession>A0A3A1UPR4</accession>
<feature type="region of interest" description="Disordered" evidence="1">
    <location>
        <begin position="1"/>
        <end position="114"/>
    </location>
</feature>
<dbReference type="InterPro" id="IPR016047">
    <property type="entry name" value="M23ase_b-sheet_dom"/>
</dbReference>
<dbReference type="InterPro" id="IPR050570">
    <property type="entry name" value="Cell_wall_metabolism_enzyme"/>
</dbReference>
<evidence type="ECO:0000313" key="4">
    <source>
        <dbReference type="Proteomes" id="UP000266482"/>
    </source>
</evidence>
<dbReference type="SUPFAM" id="SSF51261">
    <property type="entry name" value="Duplicated hybrid motif"/>
    <property type="match status" value="1"/>
</dbReference>
<feature type="compositionally biased region" description="Basic and acidic residues" evidence="1">
    <location>
        <begin position="1"/>
        <end position="16"/>
    </location>
</feature>
<dbReference type="PANTHER" id="PTHR21666:SF270">
    <property type="entry name" value="MUREIN HYDROLASE ACTIVATOR ENVC"/>
    <property type="match status" value="1"/>
</dbReference>
<dbReference type="Proteomes" id="UP000266482">
    <property type="component" value="Unassembled WGS sequence"/>
</dbReference>
<organism evidence="3 4">
    <name type="scientific">Paenibacillus nanensis</name>
    <dbReference type="NCBI Taxonomy" id="393251"/>
    <lineage>
        <taxon>Bacteria</taxon>
        <taxon>Bacillati</taxon>
        <taxon>Bacillota</taxon>
        <taxon>Bacilli</taxon>
        <taxon>Bacillales</taxon>
        <taxon>Paenibacillaceae</taxon>
        <taxon>Paenibacillus</taxon>
    </lineage>
</organism>
<feature type="compositionally biased region" description="Low complexity" evidence="1">
    <location>
        <begin position="55"/>
        <end position="64"/>
    </location>
</feature>
<dbReference type="GO" id="GO:0004222">
    <property type="term" value="F:metalloendopeptidase activity"/>
    <property type="evidence" value="ECO:0007669"/>
    <property type="project" value="TreeGrafter"/>
</dbReference>
<evidence type="ECO:0000259" key="2">
    <source>
        <dbReference type="Pfam" id="PF01551"/>
    </source>
</evidence>
<proteinExistence type="predicted"/>
<dbReference type="RefSeq" id="WP_119601801.1">
    <property type="nucleotide sequence ID" value="NZ_QXQA01000014.1"/>
</dbReference>
<dbReference type="InterPro" id="IPR011055">
    <property type="entry name" value="Dup_hybrid_motif"/>
</dbReference>
<dbReference type="CDD" id="cd12797">
    <property type="entry name" value="M23_peptidase"/>
    <property type="match status" value="1"/>
</dbReference>
<dbReference type="AlphaFoldDB" id="A0A3A1UPR4"/>
<gene>
    <name evidence="3" type="ORF">D3P08_19920</name>
</gene>
<evidence type="ECO:0000256" key="1">
    <source>
        <dbReference type="SAM" id="MobiDB-lite"/>
    </source>
</evidence>